<gene>
    <name evidence="6" type="ORF">TRUGW13939_08864</name>
</gene>
<evidence type="ECO:0000256" key="4">
    <source>
        <dbReference type="ARBA" id="ARBA00023136"/>
    </source>
</evidence>
<organism evidence="6 7">
    <name type="scientific">Talaromyces rugulosus</name>
    <name type="common">Penicillium rugulosum</name>
    <dbReference type="NCBI Taxonomy" id="121627"/>
    <lineage>
        <taxon>Eukaryota</taxon>
        <taxon>Fungi</taxon>
        <taxon>Dikarya</taxon>
        <taxon>Ascomycota</taxon>
        <taxon>Pezizomycotina</taxon>
        <taxon>Eurotiomycetes</taxon>
        <taxon>Eurotiomycetidae</taxon>
        <taxon>Eurotiales</taxon>
        <taxon>Trichocomaceae</taxon>
        <taxon>Talaromyces</taxon>
        <taxon>Talaromyces sect. Islandici</taxon>
    </lineage>
</organism>
<keyword evidence="2 5" id="KW-0812">Transmembrane</keyword>
<dbReference type="PANTHER" id="PTHR31465:SF33">
    <property type="entry name" value="DOMAIN PROTEIN, PUTATIVE (AFU_ORTHOLOGUE AFUA_5G01310)-RELATED"/>
    <property type="match status" value="1"/>
</dbReference>
<feature type="transmembrane region" description="Helical" evidence="5">
    <location>
        <begin position="167"/>
        <end position="187"/>
    </location>
</feature>
<feature type="transmembrane region" description="Helical" evidence="5">
    <location>
        <begin position="82"/>
        <end position="111"/>
    </location>
</feature>
<dbReference type="KEGG" id="trg:TRUGW13939_08864"/>
<evidence type="ECO:0000313" key="7">
    <source>
        <dbReference type="Proteomes" id="UP000509510"/>
    </source>
</evidence>
<evidence type="ECO:0000256" key="1">
    <source>
        <dbReference type="ARBA" id="ARBA00004141"/>
    </source>
</evidence>
<evidence type="ECO:0000256" key="3">
    <source>
        <dbReference type="ARBA" id="ARBA00022989"/>
    </source>
</evidence>
<dbReference type="GO" id="GO:0016020">
    <property type="term" value="C:membrane"/>
    <property type="evidence" value="ECO:0007669"/>
    <property type="project" value="UniProtKB-SubCell"/>
</dbReference>
<dbReference type="AlphaFoldDB" id="A0A7H8R5P6"/>
<keyword evidence="3 5" id="KW-1133">Transmembrane helix</keyword>
<comment type="subcellular location">
    <subcellularLocation>
        <location evidence="1">Membrane</location>
        <topology evidence="1">Multi-pass membrane protein</topology>
    </subcellularLocation>
</comment>
<dbReference type="Pfam" id="PF04479">
    <property type="entry name" value="RTA1"/>
    <property type="match status" value="1"/>
</dbReference>
<proteinExistence type="predicted"/>
<keyword evidence="7" id="KW-1185">Reference proteome</keyword>
<dbReference type="PANTHER" id="PTHR31465">
    <property type="entry name" value="PROTEIN RTA1-RELATED"/>
    <property type="match status" value="1"/>
</dbReference>
<sequence>MSSGYKLYDYNPSEAAAIVFAAIFAVTTLAHIFQMISRRTWYFTPFIIGGLCEFLCLFYQLLSPPFFCCGGMLSNAKSQNTVKLGNCIIVIGLCVQLIFFGFFVVVSVVFHRRINSSPTDASLTTSVLWSRYLKVLYTVSVLIMVRSIYRVIEYVQGTSGVLQEHEYFLYILDATLMLLCCVIMNIFHPSQIIHGGQVYDKVDEDLELLNNRGH</sequence>
<dbReference type="EMBL" id="CP055902">
    <property type="protein sequence ID" value="QKX61709.1"/>
    <property type="molecule type" value="Genomic_DNA"/>
</dbReference>
<keyword evidence="4 5" id="KW-0472">Membrane</keyword>
<feature type="transmembrane region" description="Helical" evidence="5">
    <location>
        <begin position="40"/>
        <end position="62"/>
    </location>
</feature>
<protein>
    <recommendedName>
        <fullName evidence="8">RTA1 domain protein</fullName>
    </recommendedName>
</protein>
<dbReference type="Proteomes" id="UP000509510">
    <property type="component" value="Chromosome V"/>
</dbReference>
<dbReference type="RefSeq" id="XP_035347883.1">
    <property type="nucleotide sequence ID" value="XM_035491990.1"/>
</dbReference>
<dbReference type="GeneID" id="55996349"/>
<evidence type="ECO:0000256" key="5">
    <source>
        <dbReference type="SAM" id="Phobius"/>
    </source>
</evidence>
<dbReference type="InterPro" id="IPR007568">
    <property type="entry name" value="RTA1"/>
</dbReference>
<accession>A0A7H8R5P6</accession>
<reference evidence="7" key="1">
    <citation type="submission" date="2020-06" db="EMBL/GenBank/DDBJ databases">
        <title>A chromosome-scale genome assembly of Talaromyces rugulosus W13939.</title>
        <authorList>
            <person name="Wang B."/>
            <person name="Guo L."/>
            <person name="Ye K."/>
            <person name="Wang L."/>
        </authorList>
    </citation>
    <scope>NUCLEOTIDE SEQUENCE [LARGE SCALE GENOMIC DNA]</scope>
    <source>
        <strain evidence="7">W13939</strain>
    </source>
</reference>
<name>A0A7H8R5P6_TALRU</name>
<dbReference type="OrthoDB" id="3358017at2759"/>
<feature type="transmembrane region" description="Helical" evidence="5">
    <location>
        <begin position="15"/>
        <end position="33"/>
    </location>
</feature>
<feature type="transmembrane region" description="Helical" evidence="5">
    <location>
        <begin position="132"/>
        <end position="152"/>
    </location>
</feature>
<evidence type="ECO:0000256" key="2">
    <source>
        <dbReference type="ARBA" id="ARBA00022692"/>
    </source>
</evidence>
<evidence type="ECO:0008006" key="8">
    <source>
        <dbReference type="Google" id="ProtNLM"/>
    </source>
</evidence>
<evidence type="ECO:0000313" key="6">
    <source>
        <dbReference type="EMBL" id="QKX61709.1"/>
    </source>
</evidence>